<gene>
    <name evidence="2" type="ORF">SAMN06275492_1314</name>
</gene>
<evidence type="ECO:0000256" key="1">
    <source>
        <dbReference type="SAM" id="SignalP"/>
    </source>
</evidence>
<reference evidence="3" key="1">
    <citation type="submission" date="2017-04" db="EMBL/GenBank/DDBJ databases">
        <authorList>
            <person name="Varghese N."/>
            <person name="Submissions S."/>
        </authorList>
    </citation>
    <scope>NUCLEOTIDE SEQUENCE [LARGE SCALE GENOMIC DNA]</scope>
    <source>
        <strain evidence="3">USBA 82</strain>
    </source>
</reference>
<keyword evidence="1" id="KW-0732">Signal</keyword>
<feature type="chain" id="PRO_5010884995" description="PPIC-type PPIASE domain-containing protein" evidence="1">
    <location>
        <begin position="21"/>
        <end position="238"/>
    </location>
</feature>
<sequence length="238" mass="27232">MKKIPLFFLVFLLYPSLAFGLPIDVAGQTLDQNDVIYLLSRQMKVDTEVAALAWSEMDPSKKKEFISHISDVLILAEAGKLRGLAFNSEVQRQLKWDSINTLAKAYVDRVKMDWVVDQKTLDSFYRANLTRYTAPQKILARLGRSFLDGEPRWYSLNELPKEIRVALGENMVLGKLPPVLGSGGQTWNIEILEMNGSQVLPLDDVRERVLRDLRSSFLEKELARLRERFSSKIDIDTN</sequence>
<dbReference type="EMBL" id="FXBB01000031">
    <property type="protein sequence ID" value="SMG42288.1"/>
    <property type="molecule type" value="Genomic_DNA"/>
</dbReference>
<dbReference type="OrthoDB" id="9841918at2"/>
<dbReference type="STRING" id="561720.SAMN06275492_1314"/>
<evidence type="ECO:0000313" key="3">
    <source>
        <dbReference type="Proteomes" id="UP000193355"/>
    </source>
</evidence>
<keyword evidence="3" id="KW-1185">Reference proteome</keyword>
<accession>A0A1X7KLS5</accession>
<evidence type="ECO:0000313" key="2">
    <source>
        <dbReference type="EMBL" id="SMG42288.1"/>
    </source>
</evidence>
<proteinExistence type="predicted"/>
<feature type="signal peptide" evidence="1">
    <location>
        <begin position="1"/>
        <end position="20"/>
    </location>
</feature>
<evidence type="ECO:0008006" key="4">
    <source>
        <dbReference type="Google" id="ProtNLM"/>
    </source>
</evidence>
<organism evidence="2 3">
    <name type="scientific">Dethiosulfovibrio salsuginis</name>
    <dbReference type="NCBI Taxonomy" id="561720"/>
    <lineage>
        <taxon>Bacteria</taxon>
        <taxon>Thermotogati</taxon>
        <taxon>Synergistota</taxon>
        <taxon>Synergistia</taxon>
        <taxon>Synergistales</taxon>
        <taxon>Dethiosulfovibrionaceae</taxon>
        <taxon>Dethiosulfovibrio</taxon>
    </lineage>
</organism>
<protein>
    <recommendedName>
        <fullName evidence="4">PPIC-type PPIASE domain-containing protein</fullName>
    </recommendedName>
</protein>
<dbReference type="RefSeq" id="WP_085545260.1">
    <property type="nucleotide sequence ID" value="NZ_FXBB01000031.1"/>
</dbReference>
<name>A0A1X7KLS5_9BACT</name>
<dbReference type="Proteomes" id="UP000193355">
    <property type="component" value="Unassembled WGS sequence"/>
</dbReference>
<dbReference type="AlphaFoldDB" id="A0A1X7KLS5"/>